<dbReference type="Pfam" id="PF04488">
    <property type="entry name" value="Gly_transf_sug"/>
    <property type="match status" value="1"/>
</dbReference>
<sequence>MHENVGRLSELQARLRARCQELHPHWRFIFWDDAAVDTFVRLAYPWYHKTWTEIEPPIKRIDTSRYMLMHHYGGVYLDVDVECVNLLDSLVDPLPPHSTWVGDYPEPMFLASAPRNDFWLHALHRISRVWREANAWHSTGPQGLNAALREWVLKHGSGVLVPFITQRTEPAFHEWIKNKNNTVPWYELSDMNWQLDSAAAAASGLPNAIPAVWISSTGHSKFPPGSSPGPPAIKFSSPADVSPNMRVGFLANELLDPPGCGGPQLEACRNGWCNTTWPHAYVVHHCMSTWRGRIGESRRRRRRRRRG</sequence>
<name>A0A150GNB2_GONPE</name>
<gene>
    <name evidence="2" type="ORF">GPECTOR_13g768</name>
</gene>
<dbReference type="GO" id="GO:0000030">
    <property type="term" value="F:mannosyltransferase activity"/>
    <property type="evidence" value="ECO:0007669"/>
    <property type="project" value="TreeGrafter"/>
</dbReference>
<dbReference type="Proteomes" id="UP000075714">
    <property type="component" value="Unassembled WGS sequence"/>
</dbReference>
<dbReference type="InterPro" id="IPR007577">
    <property type="entry name" value="GlycoTrfase_DXD_sugar-bd_CS"/>
</dbReference>
<dbReference type="Gene3D" id="3.90.550.20">
    <property type="match status" value="1"/>
</dbReference>
<dbReference type="GO" id="GO:0051999">
    <property type="term" value="P:mannosyl-inositol phosphorylceramide biosynthetic process"/>
    <property type="evidence" value="ECO:0007669"/>
    <property type="project" value="TreeGrafter"/>
</dbReference>
<accession>A0A150GNB2</accession>
<keyword evidence="3" id="KW-1185">Reference proteome</keyword>
<evidence type="ECO:0000256" key="1">
    <source>
        <dbReference type="ARBA" id="ARBA00022679"/>
    </source>
</evidence>
<dbReference type="GO" id="GO:0016020">
    <property type="term" value="C:membrane"/>
    <property type="evidence" value="ECO:0007669"/>
    <property type="project" value="GOC"/>
</dbReference>
<dbReference type="InterPro" id="IPR029044">
    <property type="entry name" value="Nucleotide-diphossugar_trans"/>
</dbReference>
<dbReference type="InterPro" id="IPR051706">
    <property type="entry name" value="Glycosyltransferase_domain"/>
</dbReference>
<evidence type="ECO:0008006" key="4">
    <source>
        <dbReference type="Google" id="ProtNLM"/>
    </source>
</evidence>
<organism evidence="2 3">
    <name type="scientific">Gonium pectorale</name>
    <name type="common">Green alga</name>
    <dbReference type="NCBI Taxonomy" id="33097"/>
    <lineage>
        <taxon>Eukaryota</taxon>
        <taxon>Viridiplantae</taxon>
        <taxon>Chlorophyta</taxon>
        <taxon>core chlorophytes</taxon>
        <taxon>Chlorophyceae</taxon>
        <taxon>CS clade</taxon>
        <taxon>Chlamydomonadales</taxon>
        <taxon>Volvocaceae</taxon>
        <taxon>Gonium</taxon>
    </lineage>
</organism>
<dbReference type="EMBL" id="LSYV01000014">
    <property type="protein sequence ID" value="KXZ51281.1"/>
    <property type="molecule type" value="Genomic_DNA"/>
</dbReference>
<dbReference type="PANTHER" id="PTHR32385">
    <property type="entry name" value="MANNOSYL PHOSPHORYLINOSITOL CERAMIDE SYNTHASE"/>
    <property type="match status" value="1"/>
</dbReference>
<proteinExistence type="predicted"/>
<protein>
    <recommendedName>
        <fullName evidence="4">Glycosyltransferase family 32 protein</fullName>
    </recommendedName>
</protein>
<dbReference type="AlphaFoldDB" id="A0A150GNB2"/>
<evidence type="ECO:0000313" key="3">
    <source>
        <dbReference type="Proteomes" id="UP000075714"/>
    </source>
</evidence>
<dbReference type="SUPFAM" id="SSF53448">
    <property type="entry name" value="Nucleotide-diphospho-sugar transferases"/>
    <property type="match status" value="1"/>
</dbReference>
<comment type="caution">
    <text evidence="2">The sequence shown here is derived from an EMBL/GenBank/DDBJ whole genome shotgun (WGS) entry which is preliminary data.</text>
</comment>
<reference evidence="3" key="1">
    <citation type="journal article" date="2016" name="Nat. Commun.">
        <title>The Gonium pectorale genome demonstrates co-option of cell cycle regulation during the evolution of multicellularity.</title>
        <authorList>
            <person name="Hanschen E.R."/>
            <person name="Marriage T.N."/>
            <person name="Ferris P.J."/>
            <person name="Hamaji T."/>
            <person name="Toyoda A."/>
            <person name="Fujiyama A."/>
            <person name="Neme R."/>
            <person name="Noguchi H."/>
            <person name="Minakuchi Y."/>
            <person name="Suzuki M."/>
            <person name="Kawai-Toyooka H."/>
            <person name="Smith D.R."/>
            <person name="Sparks H."/>
            <person name="Anderson J."/>
            <person name="Bakaric R."/>
            <person name="Luria V."/>
            <person name="Karger A."/>
            <person name="Kirschner M.W."/>
            <person name="Durand P.M."/>
            <person name="Michod R.E."/>
            <person name="Nozaki H."/>
            <person name="Olson B.J."/>
        </authorList>
    </citation>
    <scope>NUCLEOTIDE SEQUENCE [LARGE SCALE GENOMIC DNA]</scope>
    <source>
        <strain evidence="3">NIES-2863</strain>
    </source>
</reference>
<dbReference type="PANTHER" id="PTHR32385:SF23">
    <property type="entry name" value="NUCLEOTIDE-DIPHOSPHO-SUGAR TRANSFERASE"/>
    <property type="match status" value="1"/>
</dbReference>
<evidence type="ECO:0000313" key="2">
    <source>
        <dbReference type="EMBL" id="KXZ51281.1"/>
    </source>
</evidence>
<keyword evidence="1" id="KW-0808">Transferase</keyword>
<dbReference type="OrthoDB" id="551949at2759"/>